<sequence>MKRVQLLAACGLLAAASVHAQVYAQGSQPGLQGTEDCRLAQRDLDAARSSIARNETEKRDQVNAAIAKANAACGSNTELLQPPAKTVQPIAAPNMPNAPTVITNCNANYCYDSQGGVFRKSSIPTC</sequence>
<reference evidence="2 3" key="1">
    <citation type="submission" date="2020-08" db="EMBL/GenBank/DDBJ databases">
        <title>Functional genomics of gut bacteria from endangered species of beetles.</title>
        <authorList>
            <person name="Carlos-Shanley C."/>
        </authorList>
    </citation>
    <scope>NUCLEOTIDE SEQUENCE [LARGE SCALE GENOMIC DNA]</scope>
    <source>
        <strain evidence="2 3">S00124</strain>
    </source>
</reference>
<name>A0ABR6RKV9_9BURK</name>
<dbReference type="RefSeq" id="WP_184711490.1">
    <property type="nucleotide sequence ID" value="NZ_JACHKZ010000039.1"/>
</dbReference>
<evidence type="ECO:0000313" key="3">
    <source>
        <dbReference type="Proteomes" id="UP000562492"/>
    </source>
</evidence>
<feature type="chain" id="PRO_5045917346" evidence="1">
    <location>
        <begin position="21"/>
        <end position="126"/>
    </location>
</feature>
<keyword evidence="3" id="KW-1185">Reference proteome</keyword>
<organism evidence="2 3">
    <name type="scientific">Comamonas odontotermitis</name>
    <dbReference type="NCBI Taxonomy" id="379895"/>
    <lineage>
        <taxon>Bacteria</taxon>
        <taxon>Pseudomonadati</taxon>
        <taxon>Pseudomonadota</taxon>
        <taxon>Betaproteobacteria</taxon>
        <taxon>Burkholderiales</taxon>
        <taxon>Comamonadaceae</taxon>
        <taxon>Comamonas</taxon>
    </lineage>
</organism>
<evidence type="ECO:0000256" key="1">
    <source>
        <dbReference type="SAM" id="SignalP"/>
    </source>
</evidence>
<keyword evidence="1" id="KW-0732">Signal</keyword>
<evidence type="ECO:0000313" key="2">
    <source>
        <dbReference type="EMBL" id="MBB6579807.1"/>
    </source>
</evidence>
<protein>
    <submittedName>
        <fullName evidence="2">Uncharacterized protein</fullName>
    </submittedName>
</protein>
<proteinExistence type="predicted"/>
<comment type="caution">
    <text evidence="2">The sequence shown here is derived from an EMBL/GenBank/DDBJ whole genome shotgun (WGS) entry which is preliminary data.</text>
</comment>
<dbReference type="Proteomes" id="UP000562492">
    <property type="component" value="Unassembled WGS sequence"/>
</dbReference>
<accession>A0ABR6RKV9</accession>
<dbReference type="EMBL" id="JACHKZ010000039">
    <property type="protein sequence ID" value="MBB6579807.1"/>
    <property type="molecule type" value="Genomic_DNA"/>
</dbReference>
<feature type="signal peptide" evidence="1">
    <location>
        <begin position="1"/>
        <end position="20"/>
    </location>
</feature>
<gene>
    <name evidence="2" type="ORF">HNP33_003923</name>
</gene>